<protein>
    <submittedName>
        <fullName evidence="7">RNA polymerase sigma-70 factor, ECF subfamily</fullName>
    </submittedName>
</protein>
<dbReference type="GO" id="GO:0003677">
    <property type="term" value="F:DNA binding"/>
    <property type="evidence" value="ECO:0007669"/>
    <property type="project" value="InterPro"/>
</dbReference>
<keyword evidence="8" id="KW-1185">Reference proteome</keyword>
<evidence type="ECO:0000256" key="4">
    <source>
        <dbReference type="ARBA" id="ARBA00023163"/>
    </source>
</evidence>
<dbReference type="SUPFAM" id="SSF88946">
    <property type="entry name" value="Sigma2 domain of RNA polymerase sigma factors"/>
    <property type="match status" value="1"/>
</dbReference>
<evidence type="ECO:0000313" key="7">
    <source>
        <dbReference type="EMBL" id="SFQ75058.1"/>
    </source>
</evidence>
<keyword evidence="2" id="KW-0805">Transcription regulation</keyword>
<keyword evidence="4" id="KW-0804">Transcription</keyword>
<dbReference type="InterPro" id="IPR013324">
    <property type="entry name" value="RNA_pol_sigma_r3/r4-like"/>
</dbReference>
<proteinExistence type="inferred from homology"/>
<dbReference type="Pfam" id="PF04542">
    <property type="entry name" value="Sigma70_r2"/>
    <property type="match status" value="1"/>
</dbReference>
<sequence>MEQKTLISRIQKGEDEAFAELVTPLIEKGYRTSFGILKSKEQAEEVVQNALVEAYRNIMSGKEITYFNTWFYKLVSHRSIDAWRKNERLKESPLEVEVVTDKYSVMECLLKEETENEIKKGISSLDNSDYKIVLILYYYQEQAIQEISEMLGLKSSTVKSHLRRARNALKKRLIENQFIGVNTQ</sequence>
<dbReference type="InterPro" id="IPR013325">
    <property type="entry name" value="RNA_pol_sigma_r2"/>
</dbReference>
<dbReference type="Gene3D" id="1.10.10.10">
    <property type="entry name" value="Winged helix-like DNA-binding domain superfamily/Winged helix DNA-binding domain"/>
    <property type="match status" value="1"/>
</dbReference>
<feature type="domain" description="RNA polymerase sigma-70 region 2" evidence="5">
    <location>
        <begin position="32"/>
        <end position="88"/>
    </location>
</feature>
<dbReference type="GO" id="GO:0016987">
    <property type="term" value="F:sigma factor activity"/>
    <property type="evidence" value="ECO:0007669"/>
    <property type="project" value="UniProtKB-KW"/>
</dbReference>
<reference evidence="8" key="1">
    <citation type="submission" date="2016-10" db="EMBL/GenBank/DDBJ databases">
        <authorList>
            <person name="Varghese N."/>
            <person name="Submissions S."/>
        </authorList>
    </citation>
    <scope>NUCLEOTIDE SEQUENCE [LARGE SCALE GENOMIC DNA]</scope>
    <source>
        <strain evidence="8">DSM 11706</strain>
    </source>
</reference>
<dbReference type="EMBL" id="FOXU01000010">
    <property type="protein sequence ID" value="SFQ75058.1"/>
    <property type="molecule type" value="Genomic_DNA"/>
</dbReference>
<feature type="domain" description="RNA polymerase sigma factor 70 region 4 type 2" evidence="6">
    <location>
        <begin position="129"/>
        <end position="169"/>
    </location>
</feature>
<organism evidence="7 8">
    <name type="scientific">Psychrobacillus psychrotolerans</name>
    <dbReference type="NCBI Taxonomy" id="126156"/>
    <lineage>
        <taxon>Bacteria</taxon>
        <taxon>Bacillati</taxon>
        <taxon>Bacillota</taxon>
        <taxon>Bacilli</taxon>
        <taxon>Bacillales</taxon>
        <taxon>Bacillaceae</taxon>
        <taxon>Psychrobacillus</taxon>
    </lineage>
</organism>
<dbReference type="SUPFAM" id="SSF88659">
    <property type="entry name" value="Sigma3 and sigma4 domains of RNA polymerase sigma factors"/>
    <property type="match status" value="1"/>
</dbReference>
<accession>A0A1I6B263</accession>
<comment type="similarity">
    <text evidence="1">Belongs to the sigma-70 factor family. ECF subfamily.</text>
</comment>
<dbReference type="STRING" id="126156.SAMN05421670_0107"/>
<dbReference type="CDD" id="cd06171">
    <property type="entry name" value="Sigma70_r4"/>
    <property type="match status" value="1"/>
</dbReference>
<dbReference type="InterPro" id="IPR007627">
    <property type="entry name" value="RNA_pol_sigma70_r2"/>
</dbReference>
<dbReference type="PANTHER" id="PTHR43133">
    <property type="entry name" value="RNA POLYMERASE ECF-TYPE SIGMA FACTO"/>
    <property type="match status" value="1"/>
</dbReference>
<evidence type="ECO:0000259" key="6">
    <source>
        <dbReference type="Pfam" id="PF08281"/>
    </source>
</evidence>
<evidence type="ECO:0000313" key="8">
    <source>
        <dbReference type="Proteomes" id="UP000198734"/>
    </source>
</evidence>
<dbReference type="Pfam" id="PF08281">
    <property type="entry name" value="Sigma70_r4_2"/>
    <property type="match status" value="1"/>
</dbReference>
<evidence type="ECO:0000256" key="1">
    <source>
        <dbReference type="ARBA" id="ARBA00010641"/>
    </source>
</evidence>
<dbReference type="Proteomes" id="UP000198734">
    <property type="component" value="Unassembled WGS sequence"/>
</dbReference>
<keyword evidence="3" id="KW-0731">Sigma factor</keyword>
<dbReference type="AlphaFoldDB" id="A0A1I6B263"/>
<dbReference type="GO" id="GO:0006352">
    <property type="term" value="P:DNA-templated transcription initiation"/>
    <property type="evidence" value="ECO:0007669"/>
    <property type="project" value="InterPro"/>
</dbReference>
<dbReference type="PANTHER" id="PTHR43133:SF51">
    <property type="entry name" value="RNA POLYMERASE SIGMA FACTOR"/>
    <property type="match status" value="1"/>
</dbReference>
<dbReference type="RefSeq" id="WP_175496333.1">
    <property type="nucleotide sequence ID" value="NZ_FOXU01000010.1"/>
</dbReference>
<dbReference type="InterPro" id="IPR014284">
    <property type="entry name" value="RNA_pol_sigma-70_dom"/>
</dbReference>
<dbReference type="InterPro" id="IPR039425">
    <property type="entry name" value="RNA_pol_sigma-70-like"/>
</dbReference>
<dbReference type="InterPro" id="IPR013249">
    <property type="entry name" value="RNA_pol_sigma70_r4_t2"/>
</dbReference>
<dbReference type="NCBIfam" id="TIGR02937">
    <property type="entry name" value="sigma70-ECF"/>
    <property type="match status" value="1"/>
</dbReference>
<dbReference type="Gene3D" id="1.10.1740.10">
    <property type="match status" value="1"/>
</dbReference>
<name>A0A1I6B263_9BACI</name>
<evidence type="ECO:0000259" key="5">
    <source>
        <dbReference type="Pfam" id="PF04542"/>
    </source>
</evidence>
<dbReference type="InterPro" id="IPR036388">
    <property type="entry name" value="WH-like_DNA-bd_sf"/>
</dbReference>
<evidence type="ECO:0000256" key="2">
    <source>
        <dbReference type="ARBA" id="ARBA00023015"/>
    </source>
</evidence>
<evidence type="ECO:0000256" key="3">
    <source>
        <dbReference type="ARBA" id="ARBA00023082"/>
    </source>
</evidence>
<gene>
    <name evidence="7" type="ORF">SAMN05421670_0107</name>
</gene>